<dbReference type="EMBL" id="QUTE01020733">
    <property type="protein sequence ID" value="RHY84636.1"/>
    <property type="molecule type" value="Genomic_DNA"/>
</dbReference>
<dbReference type="PANTHER" id="PTHR11135:SF0">
    <property type="entry name" value="ELONGATOR COMPLEX PROTEIN 3"/>
    <property type="match status" value="1"/>
</dbReference>
<evidence type="ECO:0000256" key="5">
    <source>
        <dbReference type="ARBA" id="ARBA00023014"/>
    </source>
</evidence>
<evidence type="ECO:0000256" key="3">
    <source>
        <dbReference type="ARBA" id="ARBA00022723"/>
    </source>
</evidence>
<evidence type="ECO:0000256" key="4">
    <source>
        <dbReference type="ARBA" id="ARBA00023004"/>
    </source>
</evidence>
<dbReference type="PANTHER" id="PTHR11135">
    <property type="entry name" value="HISTONE ACETYLTRANSFERASE-RELATED"/>
    <property type="match status" value="1"/>
</dbReference>
<dbReference type="Proteomes" id="UP000266196">
    <property type="component" value="Unassembled WGS sequence"/>
</dbReference>
<dbReference type="VEuPathDB" id="FungiDB:H257_05704"/>
<evidence type="ECO:0000313" key="7">
    <source>
        <dbReference type="Proteomes" id="UP000266196"/>
    </source>
</evidence>
<organism evidence="6 7">
    <name type="scientific">Aphanomyces astaci</name>
    <name type="common">Crayfish plague agent</name>
    <dbReference type="NCBI Taxonomy" id="112090"/>
    <lineage>
        <taxon>Eukaryota</taxon>
        <taxon>Sar</taxon>
        <taxon>Stramenopiles</taxon>
        <taxon>Oomycota</taxon>
        <taxon>Saprolegniomycetes</taxon>
        <taxon>Saprolegniales</taxon>
        <taxon>Verrucalvaceae</taxon>
        <taxon>Aphanomyces</taxon>
    </lineage>
</organism>
<protein>
    <submittedName>
        <fullName evidence="6">Uncharacterized protein</fullName>
    </submittedName>
</protein>
<dbReference type="GO" id="GO:0002926">
    <property type="term" value="P:tRNA wobble base 5-methoxycarbonylmethyl-2-thiouridinylation"/>
    <property type="evidence" value="ECO:0007669"/>
    <property type="project" value="TreeGrafter"/>
</dbReference>
<proteinExistence type="predicted"/>
<dbReference type="AlphaFoldDB" id="A0A397EMS6"/>
<evidence type="ECO:0000256" key="1">
    <source>
        <dbReference type="ARBA" id="ARBA00022485"/>
    </source>
</evidence>
<name>A0A397EMS6_APHAT</name>
<dbReference type="GO" id="GO:0046872">
    <property type="term" value="F:metal ion binding"/>
    <property type="evidence" value="ECO:0007669"/>
    <property type="project" value="UniProtKB-KW"/>
</dbReference>
<dbReference type="GO" id="GO:0005737">
    <property type="term" value="C:cytoplasm"/>
    <property type="evidence" value="ECO:0007669"/>
    <property type="project" value="TreeGrafter"/>
</dbReference>
<evidence type="ECO:0000313" key="6">
    <source>
        <dbReference type="EMBL" id="RHY84636.1"/>
    </source>
</evidence>
<keyword evidence="1" id="KW-0004">4Fe-4S</keyword>
<reference evidence="6 7" key="1">
    <citation type="submission" date="2018-08" db="EMBL/GenBank/DDBJ databases">
        <title>Aphanomyces genome sequencing and annotation.</title>
        <authorList>
            <person name="Minardi D."/>
            <person name="Oidtmann B."/>
            <person name="Van Der Giezen M."/>
            <person name="Studholme D.J."/>
        </authorList>
    </citation>
    <scope>NUCLEOTIDE SEQUENCE [LARGE SCALE GENOMIC DNA]</scope>
    <source>
        <strain evidence="6 7">197901</strain>
    </source>
</reference>
<sequence>MRNLHDALSGHTSSSVAEAVRYSEQGQTKVCHSFQLAKDCGYKIVAHMMPDLPNMGTIDTGSTDTVSVSRYFSRKHGVACRDIRTREVGMKGIHDQISPDQVELVRRDYVANGGYY</sequence>
<keyword evidence="5" id="KW-0411">Iron-sulfur</keyword>
<gene>
    <name evidence="6" type="ORF">DYB31_011457</name>
</gene>
<keyword evidence="4" id="KW-0408">Iron</keyword>
<accession>A0A397EMS6</accession>
<keyword evidence="3" id="KW-0479">Metal-binding</keyword>
<keyword evidence="2" id="KW-0949">S-adenosyl-L-methionine</keyword>
<evidence type="ECO:0000256" key="2">
    <source>
        <dbReference type="ARBA" id="ARBA00022691"/>
    </source>
</evidence>
<dbReference type="GO" id="GO:0005634">
    <property type="term" value="C:nucleus"/>
    <property type="evidence" value="ECO:0007669"/>
    <property type="project" value="TreeGrafter"/>
</dbReference>
<dbReference type="GO" id="GO:0033588">
    <property type="term" value="C:elongator holoenzyme complex"/>
    <property type="evidence" value="ECO:0007669"/>
    <property type="project" value="TreeGrafter"/>
</dbReference>
<dbReference type="InterPro" id="IPR039661">
    <property type="entry name" value="ELP3"/>
</dbReference>
<dbReference type="GO" id="GO:0051539">
    <property type="term" value="F:4 iron, 4 sulfur cluster binding"/>
    <property type="evidence" value="ECO:0007669"/>
    <property type="project" value="UniProtKB-KW"/>
</dbReference>
<comment type="caution">
    <text evidence="6">The sequence shown here is derived from an EMBL/GenBank/DDBJ whole genome shotgun (WGS) entry which is preliminary data.</text>
</comment>